<feature type="region of interest" description="Disordered" evidence="1">
    <location>
        <begin position="232"/>
        <end position="299"/>
    </location>
</feature>
<reference evidence="2 3" key="1">
    <citation type="submission" date="2021-12" db="EMBL/GenBank/DDBJ databases">
        <title>High titer production of polyol ester of fatty acids by Rhodotorula paludigena BS15 towards product separation-free biomass refinery.</title>
        <authorList>
            <person name="Mano J."/>
            <person name="Ono H."/>
            <person name="Tanaka T."/>
            <person name="Naito K."/>
            <person name="Sushida H."/>
            <person name="Ike M."/>
            <person name="Tokuyasu K."/>
            <person name="Kitaoka M."/>
        </authorList>
    </citation>
    <scope>NUCLEOTIDE SEQUENCE [LARGE SCALE GENOMIC DNA]</scope>
    <source>
        <strain evidence="2 3">BS15</strain>
    </source>
</reference>
<evidence type="ECO:0000313" key="3">
    <source>
        <dbReference type="Proteomes" id="UP001342314"/>
    </source>
</evidence>
<dbReference type="EMBL" id="BQKY01000012">
    <property type="protein sequence ID" value="GJN92720.1"/>
    <property type="molecule type" value="Genomic_DNA"/>
</dbReference>
<organism evidence="2 3">
    <name type="scientific">Rhodotorula paludigena</name>
    <dbReference type="NCBI Taxonomy" id="86838"/>
    <lineage>
        <taxon>Eukaryota</taxon>
        <taxon>Fungi</taxon>
        <taxon>Dikarya</taxon>
        <taxon>Basidiomycota</taxon>
        <taxon>Pucciniomycotina</taxon>
        <taxon>Microbotryomycetes</taxon>
        <taxon>Sporidiobolales</taxon>
        <taxon>Sporidiobolaceae</taxon>
        <taxon>Rhodotorula</taxon>
    </lineage>
</organism>
<feature type="compositionally biased region" description="Pro residues" evidence="1">
    <location>
        <begin position="281"/>
        <end position="291"/>
    </location>
</feature>
<accession>A0AAV5GJD0</accession>
<evidence type="ECO:0000256" key="1">
    <source>
        <dbReference type="SAM" id="MobiDB-lite"/>
    </source>
</evidence>
<protein>
    <submittedName>
        <fullName evidence="2">Uncharacterized protein</fullName>
    </submittedName>
</protein>
<gene>
    <name evidence="2" type="ORF">Rhopal_005756-T1</name>
</gene>
<dbReference type="Proteomes" id="UP001342314">
    <property type="component" value="Unassembled WGS sequence"/>
</dbReference>
<keyword evidence="3" id="KW-1185">Reference proteome</keyword>
<evidence type="ECO:0000313" key="2">
    <source>
        <dbReference type="EMBL" id="GJN92720.1"/>
    </source>
</evidence>
<name>A0AAV5GJD0_9BASI</name>
<dbReference type="AlphaFoldDB" id="A0AAV5GJD0"/>
<proteinExistence type="predicted"/>
<sequence length="463" mass="49429">MLPLAEDATESDLLAVYRFLLFLPPGAPAPPEPVSAGYRNSLLLVDESTRSVLAVLPLSSPAPHGSSNDCSRAPSRLPVPHPHIPPSPTYHPSASEFAHYVSHVATTLHPNPTPEALGAAERVALDTRDRLAREEMASDELQVLVPGPDFRVRPLESAEDDDNQGWRDEHRRLDKGFERLDREMGLTSPTARGAQRPVPKGPVSRHTAASRPASAWSVSSLATMGTERFVTADEGDELDGGDSTSRRSSFAPVSRANDGDAAVNEAPSASSEIQEARAPSATPPSPPPPKQLPTFDPAHTLTNGNAVLLSFLGGPSIISPTQARHDAAAGGESHRLAVLTHPLSQDQASETTLRGEIAPAETELPRFNASSDASSSERWWTWLVELFGQGEKVRGETDQPAATAEWLSWLGLPSLSSVFAPVTGGDGRRRAIPRSAAGEATSRLSVYHIDEDGRGSRAFVSRS</sequence>
<feature type="region of interest" description="Disordered" evidence="1">
    <location>
        <begin position="177"/>
        <end position="219"/>
    </location>
</feature>
<comment type="caution">
    <text evidence="2">The sequence shown here is derived from an EMBL/GenBank/DDBJ whole genome shotgun (WGS) entry which is preliminary data.</text>
</comment>